<keyword evidence="1" id="KW-0472">Membrane</keyword>
<dbReference type="RefSeq" id="WP_269657446.1">
    <property type="nucleotide sequence ID" value="NZ_CP114413.1"/>
</dbReference>
<keyword evidence="3" id="KW-1185">Reference proteome</keyword>
<accession>A0ABY7K5G6</accession>
<dbReference type="InterPro" id="IPR046295">
    <property type="entry name" value="DUF6332"/>
</dbReference>
<evidence type="ECO:0000256" key="1">
    <source>
        <dbReference type="SAM" id="Phobius"/>
    </source>
</evidence>
<dbReference type="Proteomes" id="UP001164439">
    <property type="component" value="Chromosome"/>
</dbReference>
<keyword evidence="1" id="KW-0812">Transmembrane</keyword>
<organism evidence="2 3">
    <name type="scientific">Streptomyces cinnabarinus</name>
    <dbReference type="NCBI Taxonomy" id="67287"/>
    <lineage>
        <taxon>Bacteria</taxon>
        <taxon>Bacillati</taxon>
        <taxon>Actinomycetota</taxon>
        <taxon>Actinomycetes</taxon>
        <taxon>Kitasatosporales</taxon>
        <taxon>Streptomycetaceae</taxon>
        <taxon>Streptomyces</taxon>
    </lineage>
</organism>
<evidence type="ECO:0000313" key="2">
    <source>
        <dbReference type="EMBL" id="WAZ19754.1"/>
    </source>
</evidence>
<protein>
    <submittedName>
        <fullName evidence="2">DUF6332 family protein</fullName>
    </submittedName>
</protein>
<sequence>MSQYGGRRNKAEQDAFVVEVGYALVSAVFAAGVVFGAVAGPALLFDLPWTAESLLWQGGKWLAVVVFGVRVISVLVRHRHARQPSQPGRTNPDS</sequence>
<gene>
    <name evidence="2" type="ORF">STRCI_000831</name>
</gene>
<reference evidence="2" key="1">
    <citation type="submission" date="2022-12" db="EMBL/GenBank/DDBJ databases">
        <authorList>
            <person name="Ruckert C."/>
            <person name="Busche T."/>
            <person name="Kalinowski J."/>
            <person name="Wittmann C."/>
        </authorList>
    </citation>
    <scope>NUCLEOTIDE SEQUENCE</scope>
    <source>
        <strain evidence="2">DSM 40467</strain>
    </source>
</reference>
<dbReference type="Pfam" id="PF19857">
    <property type="entry name" value="DUF6332"/>
    <property type="match status" value="1"/>
</dbReference>
<keyword evidence="1" id="KW-1133">Transmembrane helix</keyword>
<proteinExistence type="predicted"/>
<name>A0ABY7K5G6_9ACTN</name>
<feature type="transmembrane region" description="Helical" evidence="1">
    <location>
        <begin position="20"/>
        <end position="39"/>
    </location>
</feature>
<evidence type="ECO:0000313" key="3">
    <source>
        <dbReference type="Proteomes" id="UP001164439"/>
    </source>
</evidence>
<dbReference type="EMBL" id="CP114413">
    <property type="protein sequence ID" value="WAZ19754.1"/>
    <property type="molecule type" value="Genomic_DNA"/>
</dbReference>
<feature type="transmembrane region" description="Helical" evidence="1">
    <location>
        <begin position="59"/>
        <end position="76"/>
    </location>
</feature>